<dbReference type="AlphaFoldDB" id="A0AA37QH72"/>
<evidence type="ECO:0000256" key="5">
    <source>
        <dbReference type="SAM" id="MobiDB-lite"/>
    </source>
</evidence>
<dbReference type="EC" id="3.1.1.61" evidence="2"/>
<dbReference type="InterPro" id="IPR000673">
    <property type="entry name" value="Sig_transdc_resp-reg_Me-estase"/>
</dbReference>
<evidence type="ECO:0000313" key="8">
    <source>
        <dbReference type="Proteomes" id="UP001161325"/>
    </source>
</evidence>
<keyword evidence="1 4" id="KW-0378">Hydrolase</keyword>
<dbReference type="PIRSF" id="PIRSF036461">
    <property type="entry name" value="Chmtx_methlestr"/>
    <property type="match status" value="1"/>
</dbReference>
<reference evidence="7" key="1">
    <citation type="submission" date="2022-08" db="EMBL/GenBank/DDBJ databases">
        <title>Draft genome sequencing of Roseisolibacter agri AW1220.</title>
        <authorList>
            <person name="Tobiishi Y."/>
            <person name="Tonouchi A."/>
        </authorList>
    </citation>
    <scope>NUCLEOTIDE SEQUENCE</scope>
    <source>
        <strain evidence="7">AW1220</strain>
    </source>
</reference>
<evidence type="ECO:0000259" key="6">
    <source>
        <dbReference type="PROSITE" id="PS50122"/>
    </source>
</evidence>
<dbReference type="PANTHER" id="PTHR42872">
    <property type="entry name" value="PROTEIN-GLUTAMATE METHYLESTERASE/PROTEIN-GLUTAMINE GLUTAMINASE"/>
    <property type="match status" value="1"/>
</dbReference>
<dbReference type="GO" id="GO:0005737">
    <property type="term" value="C:cytoplasm"/>
    <property type="evidence" value="ECO:0007669"/>
    <property type="project" value="InterPro"/>
</dbReference>
<dbReference type="GO" id="GO:0006935">
    <property type="term" value="P:chemotaxis"/>
    <property type="evidence" value="ECO:0007669"/>
    <property type="project" value="UniProtKB-UniRule"/>
</dbReference>
<dbReference type="GO" id="GO:0008984">
    <property type="term" value="F:protein-glutamate methylesterase activity"/>
    <property type="evidence" value="ECO:0007669"/>
    <property type="project" value="UniProtKB-EC"/>
</dbReference>
<organism evidence="7 8">
    <name type="scientific">Roseisolibacter agri</name>
    <dbReference type="NCBI Taxonomy" id="2014610"/>
    <lineage>
        <taxon>Bacteria</taxon>
        <taxon>Pseudomonadati</taxon>
        <taxon>Gemmatimonadota</taxon>
        <taxon>Gemmatimonadia</taxon>
        <taxon>Gemmatimonadales</taxon>
        <taxon>Gemmatimonadaceae</taxon>
        <taxon>Roseisolibacter</taxon>
    </lineage>
</organism>
<feature type="domain" description="CheB-type methylesterase" evidence="6">
    <location>
        <begin position="1"/>
        <end position="189"/>
    </location>
</feature>
<accession>A0AA37QH72</accession>
<gene>
    <name evidence="7" type="primary">cheB</name>
    <name evidence="7" type="ORF">rosag_32760</name>
</gene>
<comment type="caution">
    <text evidence="7">The sequence shown here is derived from an EMBL/GenBank/DDBJ whole genome shotgun (WGS) entry which is preliminary data.</text>
</comment>
<feature type="active site" evidence="4">
    <location>
        <position position="131"/>
    </location>
</feature>
<dbReference type="Pfam" id="PF01339">
    <property type="entry name" value="CheB_methylest"/>
    <property type="match status" value="1"/>
</dbReference>
<dbReference type="SUPFAM" id="SSF52738">
    <property type="entry name" value="Methylesterase CheB, C-terminal domain"/>
    <property type="match status" value="1"/>
</dbReference>
<keyword evidence="4" id="KW-0145">Chemotaxis</keyword>
<protein>
    <recommendedName>
        <fullName evidence="2">protein-glutamate methylesterase</fullName>
        <ecNumber evidence="2">3.1.1.61</ecNumber>
    </recommendedName>
</protein>
<dbReference type="PROSITE" id="PS50122">
    <property type="entry name" value="CHEB"/>
    <property type="match status" value="1"/>
</dbReference>
<name>A0AA37QH72_9BACT</name>
<dbReference type="CDD" id="cd16433">
    <property type="entry name" value="CheB"/>
    <property type="match status" value="1"/>
</dbReference>
<dbReference type="InterPro" id="IPR011247">
    <property type="entry name" value="Chemotax_prot-Glu_Me-esterase"/>
</dbReference>
<dbReference type="RefSeq" id="WP_284351217.1">
    <property type="nucleotide sequence ID" value="NZ_BRXS01000005.1"/>
</dbReference>
<evidence type="ECO:0000256" key="3">
    <source>
        <dbReference type="ARBA" id="ARBA00048267"/>
    </source>
</evidence>
<evidence type="ECO:0000256" key="1">
    <source>
        <dbReference type="ARBA" id="ARBA00022801"/>
    </source>
</evidence>
<feature type="region of interest" description="Disordered" evidence="5">
    <location>
        <begin position="196"/>
        <end position="224"/>
    </location>
</feature>
<dbReference type="GO" id="GO:0000156">
    <property type="term" value="F:phosphorelay response regulator activity"/>
    <property type="evidence" value="ECO:0007669"/>
    <property type="project" value="InterPro"/>
</dbReference>
<sequence>MPTPPLVVVGASAGGVEALSELVRGLPADLPAAVLVVLHIPAQAPSVLPRILARAGHLPADTARDGDVLQGGRVYVAPPDCHMIVDGDRLRLVRGPRENGHRPAIDPLFRSAARMHGGRVAGVVLTGNLGDGSLGLAQVKDHGGVAIVQSPAEALYPGMPRSALTHVDVDYVLPVAGIATTLVQLMPALAAQPASVMASAPDRDPTMSTSDDPGAPPRDEVERVGTEAVDASVATNEELGGRISHFTCPECSGSLWEIRDGRQVRFRCRVGHSYSEPALVHAKDEALEAAMWTAVTALEENASLSRRLAERFASGGRATAAHSFERRAQELEARARAVREVLEAVPPEPLDAAADAAAIAEASALERDDVTIDGVVDDVMRDLPTPGRS</sequence>
<evidence type="ECO:0000256" key="4">
    <source>
        <dbReference type="PROSITE-ProRule" id="PRU00050"/>
    </source>
</evidence>
<dbReference type="InterPro" id="IPR035909">
    <property type="entry name" value="CheB_C"/>
</dbReference>
<proteinExistence type="predicted"/>
<evidence type="ECO:0000313" key="7">
    <source>
        <dbReference type="EMBL" id="GLC26763.1"/>
    </source>
</evidence>
<dbReference type="Gene3D" id="3.40.50.180">
    <property type="entry name" value="Methylesterase CheB, C-terminal domain"/>
    <property type="match status" value="1"/>
</dbReference>
<dbReference type="PANTHER" id="PTHR42872:SF6">
    <property type="entry name" value="PROTEIN-GLUTAMATE METHYLESTERASE_PROTEIN-GLUTAMINE GLUTAMINASE"/>
    <property type="match status" value="1"/>
</dbReference>
<dbReference type="Proteomes" id="UP001161325">
    <property type="component" value="Unassembled WGS sequence"/>
</dbReference>
<comment type="catalytic activity">
    <reaction evidence="3">
        <text>[protein]-L-glutamate 5-O-methyl ester + H2O = L-glutamyl-[protein] + methanol + H(+)</text>
        <dbReference type="Rhea" id="RHEA:23236"/>
        <dbReference type="Rhea" id="RHEA-COMP:10208"/>
        <dbReference type="Rhea" id="RHEA-COMP:10311"/>
        <dbReference type="ChEBI" id="CHEBI:15377"/>
        <dbReference type="ChEBI" id="CHEBI:15378"/>
        <dbReference type="ChEBI" id="CHEBI:17790"/>
        <dbReference type="ChEBI" id="CHEBI:29973"/>
        <dbReference type="ChEBI" id="CHEBI:82795"/>
        <dbReference type="EC" id="3.1.1.61"/>
    </reaction>
</comment>
<dbReference type="EMBL" id="BRXS01000005">
    <property type="protein sequence ID" value="GLC26763.1"/>
    <property type="molecule type" value="Genomic_DNA"/>
</dbReference>
<feature type="active site" evidence="4">
    <location>
        <position position="39"/>
    </location>
</feature>
<keyword evidence="8" id="KW-1185">Reference proteome</keyword>
<evidence type="ECO:0000256" key="2">
    <source>
        <dbReference type="ARBA" id="ARBA00039140"/>
    </source>
</evidence>
<feature type="active site" evidence="4">
    <location>
        <position position="12"/>
    </location>
</feature>